<feature type="transmembrane region" description="Helical" evidence="5">
    <location>
        <begin position="260"/>
        <end position="280"/>
    </location>
</feature>
<dbReference type="Pfam" id="PF07690">
    <property type="entry name" value="MFS_1"/>
    <property type="match status" value="2"/>
</dbReference>
<evidence type="ECO:0000259" key="6">
    <source>
        <dbReference type="PROSITE" id="PS50850"/>
    </source>
</evidence>
<keyword evidence="2 5" id="KW-0812">Transmembrane</keyword>
<feature type="transmembrane region" description="Helical" evidence="5">
    <location>
        <begin position="316"/>
        <end position="333"/>
    </location>
</feature>
<dbReference type="PANTHER" id="PTHR23528">
    <property type="match status" value="1"/>
</dbReference>
<name>A0ABT9PJZ2_9ACTO</name>
<feature type="transmembrane region" description="Helical" evidence="5">
    <location>
        <begin position="381"/>
        <end position="401"/>
    </location>
</feature>
<dbReference type="SUPFAM" id="SSF103473">
    <property type="entry name" value="MFS general substrate transporter"/>
    <property type="match status" value="1"/>
</dbReference>
<feature type="transmembrane region" description="Helical" evidence="5">
    <location>
        <begin position="227"/>
        <end position="248"/>
    </location>
</feature>
<feature type="transmembrane region" description="Helical" evidence="5">
    <location>
        <begin position="354"/>
        <end position="375"/>
    </location>
</feature>
<feature type="transmembrane region" description="Helical" evidence="5">
    <location>
        <begin position="172"/>
        <end position="190"/>
    </location>
</feature>
<dbReference type="InterPro" id="IPR011701">
    <property type="entry name" value="MFS"/>
</dbReference>
<feature type="transmembrane region" description="Helical" evidence="5">
    <location>
        <begin position="86"/>
        <end position="103"/>
    </location>
</feature>
<proteinExistence type="predicted"/>
<dbReference type="PROSITE" id="PS50850">
    <property type="entry name" value="MFS"/>
    <property type="match status" value="1"/>
</dbReference>
<reference evidence="7 8" key="1">
    <citation type="submission" date="2023-07" db="EMBL/GenBank/DDBJ databases">
        <title>Sequencing the genomes of 1000 actinobacteria strains.</title>
        <authorList>
            <person name="Klenk H.-P."/>
        </authorList>
    </citation>
    <scope>NUCLEOTIDE SEQUENCE [LARGE SCALE GENOMIC DNA]</scope>
    <source>
        <strain evidence="7 8">DSM 19515</strain>
    </source>
</reference>
<keyword evidence="3 5" id="KW-1133">Transmembrane helix</keyword>
<organism evidence="7 8">
    <name type="scientific">Trueperella abortisuis</name>
    <dbReference type="NCBI Taxonomy" id="445930"/>
    <lineage>
        <taxon>Bacteria</taxon>
        <taxon>Bacillati</taxon>
        <taxon>Actinomycetota</taxon>
        <taxon>Actinomycetes</taxon>
        <taxon>Actinomycetales</taxon>
        <taxon>Actinomycetaceae</taxon>
        <taxon>Trueperella</taxon>
    </lineage>
</organism>
<evidence type="ECO:0000313" key="8">
    <source>
        <dbReference type="Proteomes" id="UP001230145"/>
    </source>
</evidence>
<feature type="transmembrane region" description="Helical" evidence="5">
    <location>
        <begin position="52"/>
        <end position="74"/>
    </location>
</feature>
<dbReference type="InterPro" id="IPR020846">
    <property type="entry name" value="MFS_dom"/>
</dbReference>
<comment type="subcellular location">
    <subcellularLocation>
        <location evidence="1">Cell membrane</location>
        <topology evidence="1">Multi-pass membrane protein</topology>
    </subcellularLocation>
</comment>
<keyword evidence="8" id="KW-1185">Reference proteome</keyword>
<dbReference type="InterPro" id="IPR005829">
    <property type="entry name" value="Sugar_transporter_CS"/>
</dbReference>
<feature type="transmembrane region" description="Helical" evidence="5">
    <location>
        <begin position="109"/>
        <end position="131"/>
    </location>
</feature>
<gene>
    <name evidence="7" type="ORF">J2S45_001723</name>
</gene>
<dbReference type="RefSeq" id="WP_307635137.1">
    <property type="nucleotide sequence ID" value="NZ_JAUSQL010000001.1"/>
</dbReference>
<sequence>MGEVSTRPPVPRSWLIHYGLLYFGQNIQWAAPVQILLGLQILEMFPDNKENALALLMTIGGIFQAIGSLAGGFLSDRTHSRFGKRLPWILGGNAVAITALLVTSIAPSYILLVGAWSVFQVALAIAGSSTISLSPDTVPRYQFGLVSGVLGATYTLGVVGGTLIAASLEVQTAYLVIAVLAALLVGQFAVSGAWKRGIGTEGNEADLMLAEGNESTAEGYGDFRWVFIARFAINLGNYVALFYLLYYMRDRIGHPDPDTGVLILTGVYAVCTVITTILGGIASDKVGRRKPFVILAATGVTTACVLMAIATDMWMAVVGAVILGVAWGVFTSVDQALVNEVLPVAKDRARDVGIMTLAIAGANIISPMLAAFALANLGGYPGLYLASGVLVLLGSLAVIPVKSAR</sequence>
<evidence type="ECO:0000256" key="3">
    <source>
        <dbReference type="ARBA" id="ARBA00022989"/>
    </source>
</evidence>
<feature type="transmembrane region" description="Helical" evidence="5">
    <location>
        <begin position="143"/>
        <end position="166"/>
    </location>
</feature>
<dbReference type="Gene3D" id="1.20.1250.20">
    <property type="entry name" value="MFS general substrate transporter like domains"/>
    <property type="match status" value="2"/>
</dbReference>
<dbReference type="PROSITE" id="PS00216">
    <property type="entry name" value="SUGAR_TRANSPORT_1"/>
    <property type="match status" value="1"/>
</dbReference>
<accession>A0ABT9PJZ2</accession>
<evidence type="ECO:0000313" key="7">
    <source>
        <dbReference type="EMBL" id="MDP9833044.1"/>
    </source>
</evidence>
<evidence type="ECO:0000256" key="2">
    <source>
        <dbReference type="ARBA" id="ARBA00022692"/>
    </source>
</evidence>
<protein>
    <submittedName>
        <fullName evidence="7">MFS family permease</fullName>
    </submittedName>
</protein>
<keyword evidence="4 5" id="KW-0472">Membrane</keyword>
<comment type="caution">
    <text evidence="7">The sequence shown here is derived from an EMBL/GenBank/DDBJ whole genome shotgun (WGS) entry which is preliminary data.</text>
</comment>
<dbReference type="Proteomes" id="UP001230145">
    <property type="component" value="Unassembled WGS sequence"/>
</dbReference>
<dbReference type="InterPro" id="IPR036259">
    <property type="entry name" value="MFS_trans_sf"/>
</dbReference>
<dbReference type="PANTHER" id="PTHR23528:SF1">
    <property type="entry name" value="MAJOR FACILITATOR SUPERFAMILY (MFS) PROFILE DOMAIN-CONTAINING PROTEIN"/>
    <property type="match status" value="1"/>
</dbReference>
<evidence type="ECO:0000256" key="4">
    <source>
        <dbReference type="ARBA" id="ARBA00023136"/>
    </source>
</evidence>
<dbReference type="EMBL" id="JAUSQL010000001">
    <property type="protein sequence ID" value="MDP9833044.1"/>
    <property type="molecule type" value="Genomic_DNA"/>
</dbReference>
<feature type="domain" description="Major facilitator superfamily (MFS) profile" evidence="6">
    <location>
        <begin position="222"/>
        <end position="405"/>
    </location>
</feature>
<evidence type="ECO:0000256" key="1">
    <source>
        <dbReference type="ARBA" id="ARBA00004651"/>
    </source>
</evidence>
<evidence type="ECO:0000256" key="5">
    <source>
        <dbReference type="SAM" id="Phobius"/>
    </source>
</evidence>
<feature type="transmembrane region" description="Helical" evidence="5">
    <location>
        <begin position="292"/>
        <end position="310"/>
    </location>
</feature>